<dbReference type="PROSITE" id="PS51257">
    <property type="entry name" value="PROKAR_LIPOPROTEIN"/>
    <property type="match status" value="1"/>
</dbReference>
<organism evidence="2 3">
    <name type="scientific">Candidatus Eisenbergiella pullistercoris</name>
    <dbReference type="NCBI Taxonomy" id="2838555"/>
    <lineage>
        <taxon>Bacteria</taxon>
        <taxon>Bacillati</taxon>
        <taxon>Bacillota</taxon>
        <taxon>Clostridia</taxon>
        <taxon>Lachnospirales</taxon>
        <taxon>Lachnospiraceae</taxon>
        <taxon>Eisenbergiella</taxon>
    </lineage>
</organism>
<comment type="caution">
    <text evidence="2">The sequence shown here is derived from an EMBL/GenBank/DDBJ whole genome shotgun (WGS) entry which is preliminary data.</text>
</comment>
<accession>A0A9D1YQ44</accession>
<reference evidence="2" key="1">
    <citation type="journal article" date="2021" name="PeerJ">
        <title>Extensive microbial diversity within the chicken gut microbiome revealed by metagenomics and culture.</title>
        <authorList>
            <person name="Gilroy R."/>
            <person name="Ravi A."/>
            <person name="Getino M."/>
            <person name="Pursley I."/>
            <person name="Horton D.L."/>
            <person name="Alikhan N.F."/>
            <person name="Baker D."/>
            <person name="Gharbi K."/>
            <person name="Hall N."/>
            <person name="Watson M."/>
            <person name="Adriaenssens E.M."/>
            <person name="Foster-Nyarko E."/>
            <person name="Jarju S."/>
            <person name="Secka A."/>
            <person name="Antonio M."/>
            <person name="Oren A."/>
            <person name="Chaudhuri R.R."/>
            <person name="La Ragione R."/>
            <person name="Hildebrand F."/>
            <person name="Pallen M.J."/>
        </authorList>
    </citation>
    <scope>NUCLEOTIDE SEQUENCE</scope>
    <source>
        <strain evidence="2">ChiSxjej3B15-24422</strain>
    </source>
</reference>
<keyword evidence="1" id="KW-0732">Signal</keyword>
<gene>
    <name evidence="2" type="ORF">H9831_09350</name>
</gene>
<proteinExistence type="predicted"/>
<feature type="signal peptide" evidence="1">
    <location>
        <begin position="1"/>
        <end position="22"/>
    </location>
</feature>
<sequence length="194" mass="21183">MRKMVLLLLAAALLLAGCGGNKGTQEATNLEFKKNGEVVHTIVEDFSASYYSLDELMSDVQSQVDTYNGNAGSRRITVDSAEVKDGVITMVMTFQNAGDYSSFYRQALFCGTVKEAFDAGYDLDVTLKSVTEEGTTVGRQDILEMGERHIIVLREAVAVRPWADILYVSGDVEAAGSREAVSTDPQALSYIIFR</sequence>
<dbReference type="EMBL" id="DXDD01000114">
    <property type="protein sequence ID" value="HIY60869.1"/>
    <property type="molecule type" value="Genomic_DNA"/>
</dbReference>
<protein>
    <recommendedName>
        <fullName evidence="4">Lipoprotein</fullName>
    </recommendedName>
</protein>
<feature type="chain" id="PRO_5038417263" description="Lipoprotein" evidence="1">
    <location>
        <begin position="23"/>
        <end position="194"/>
    </location>
</feature>
<evidence type="ECO:0000313" key="3">
    <source>
        <dbReference type="Proteomes" id="UP000824007"/>
    </source>
</evidence>
<dbReference type="Proteomes" id="UP000824007">
    <property type="component" value="Unassembled WGS sequence"/>
</dbReference>
<evidence type="ECO:0008006" key="4">
    <source>
        <dbReference type="Google" id="ProtNLM"/>
    </source>
</evidence>
<evidence type="ECO:0000313" key="2">
    <source>
        <dbReference type="EMBL" id="HIY60869.1"/>
    </source>
</evidence>
<evidence type="ECO:0000256" key="1">
    <source>
        <dbReference type="SAM" id="SignalP"/>
    </source>
</evidence>
<reference evidence="2" key="2">
    <citation type="submission" date="2021-04" db="EMBL/GenBank/DDBJ databases">
        <authorList>
            <person name="Gilroy R."/>
        </authorList>
    </citation>
    <scope>NUCLEOTIDE SEQUENCE</scope>
    <source>
        <strain evidence="2">ChiSxjej3B15-24422</strain>
    </source>
</reference>
<name>A0A9D1YQ44_9FIRM</name>
<dbReference type="AlphaFoldDB" id="A0A9D1YQ44"/>